<evidence type="ECO:0000256" key="3">
    <source>
        <dbReference type="ARBA" id="ARBA00023004"/>
    </source>
</evidence>
<evidence type="ECO:0000313" key="5">
    <source>
        <dbReference type="EMBL" id="KAE8736446.1"/>
    </source>
</evidence>
<dbReference type="PANTHER" id="PTHR24286">
    <property type="entry name" value="CYTOCHROME P450 26"/>
    <property type="match status" value="1"/>
</dbReference>
<dbReference type="Pfam" id="PF00067">
    <property type="entry name" value="p450"/>
    <property type="match status" value="1"/>
</dbReference>
<feature type="signal peptide" evidence="4">
    <location>
        <begin position="1"/>
        <end position="22"/>
    </location>
</feature>
<comment type="caution">
    <text evidence="5">The sequence shown here is derived from an EMBL/GenBank/DDBJ whole genome shotgun (WGS) entry which is preliminary data.</text>
</comment>
<keyword evidence="3" id="KW-0408">Iron</keyword>
<keyword evidence="4" id="KW-0732">Signal</keyword>
<accession>A0A6A3D4Q0</accession>
<sequence length="749" mass="84415">MIVFFLGILLWIYHWKNPRCNGKLPPGSMGLPVIGESFQFFAPYTTSDVSPFIKTRMERYGSLFRTSLVGRKIVVSTDPDVNRFIFQQEGKLVQSWYMDSFDDIVGKENVLSSHGFLHKYLRNLVLNMFGSEALKEKHLSELDGLTIKHLQLWSTQPSVELKQAISNMIYDFTVRKLFGWKESRSAEKLRGCYSAFIEGLISFPLNIPGTAYWQCLQGRNKAMKVVKSMLHDRRRASPKKQDRDFLDTIVEEMSKPGSILSEQTALDLLFALPFAAFESASSAVVLALKNLRSNPLALAELTVINETIRLGNIVPAIFRKVVKDIEIEGMFKLDHFGLYTSSPFELYEIPGSTYIQSMAMEGAEFVKLQIAILLHYLVTNHRWTVTNDGKAVRQPGLLFPEGFHVRILNKNSYEVAGERSLRRWWLPRESGIVLEACGRGSVRCGWNLGLGLEATLDAFTVDRWIPSRSNGHCYWRLDEKLRELGRPKTLNYYGSRALDLVLRREGDPCSEDYGVVVFTDDSFVAKLDQSVCELKLALKLGSYLLTTSGPFVVKLNLRCLESNILRCAVEIGSGIEKCLLTTSGPFVVKLNLRCLESNILRCEVEIGSEIGKCLLTTSGPFVVKLNLRCLESNILRCEVEIGSEIEKCLLTTSGPFVVKLNLRCLESNILRCEVEIGSEIEKCLLTTSGPFVVKLNLRCLESNILRCEVEIGSEIEKRLLTTSGPFVVKLNLRCLESNILRCEVEIGSG</sequence>
<evidence type="ECO:0000256" key="1">
    <source>
        <dbReference type="ARBA" id="ARBA00010617"/>
    </source>
</evidence>
<evidence type="ECO:0000256" key="2">
    <source>
        <dbReference type="ARBA" id="ARBA00022723"/>
    </source>
</evidence>
<evidence type="ECO:0000256" key="4">
    <source>
        <dbReference type="SAM" id="SignalP"/>
    </source>
</evidence>
<dbReference type="GO" id="GO:0016132">
    <property type="term" value="P:brassinosteroid biosynthetic process"/>
    <property type="evidence" value="ECO:0007669"/>
    <property type="project" value="TreeGrafter"/>
</dbReference>
<dbReference type="AlphaFoldDB" id="A0A6A3D4Q0"/>
<dbReference type="GO" id="GO:0020037">
    <property type="term" value="F:heme binding"/>
    <property type="evidence" value="ECO:0007669"/>
    <property type="project" value="InterPro"/>
</dbReference>
<organism evidence="5 6">
    <name type="scientific">Hibiscus syriacus</name>
    <name type="common">Rose of Sharon</name>
    <dbReference type="NCBI Taxonomy" id="106335"/>
    <lineage>
        <taxon>Eukaryota</taxon>
        <taxon>Viridiplantae</taxon>
        <taxon>Streptophyta</taxon>
        <taxon>Embryophyta</taxon>
        <taxon>Tracheophyta</taxon>
        <taxon>Spermatophyta</taxon>
        <taxon>Magnoliopsida</taxon>
        <taxon>eudicotyledons</taxon>
        <taxon>Gunneridae</taxon>
        <taxon>Pentapetalae</taxon>
        <taxon>rosids</taxon>
        <taxon>malvids</taxon>
        <taxon>Malvales</taxon>
        <taxon>Malvaceae</taxon>
        <taxon>Malvoideae</taxon>
        <taxon>Hibiscus</taxon>
    </lineage>
</organism>
<comment type="similarity">
    <text evidence="1">Belongs to the cytochrome P450 family.</text>
</comment>
<dbReference type="GO" id="GO:0016705">
    <property type="term" value="F:oxidoreductase activity, acting on paired donors, with incorporation or reduction of molecular oxygen"/>
    <property type="evidence" value="ECO:0007669"/>
    <property type="project" value="InterPro"/>
</dbReference>
<dbReference type="GO" id="GO:0016125">
    <property type="term" value="P:sterol metabolic process"/>
    <property type="evidence" value="ECO:0007669"/>
    <property type="project" value="TreeGrafter"/>
</dbReference>
<dbReference type="InterPro" id="IPR001128">
    <property type="entry name" value="Cyt_P450"/>
</dbReference>
<dbReference type="InterPro" id="IPR036396">
    <property type="entry name" value="Cyt_P450_sf"/>
</dbReference>
<reference evidence="5" key="1">
    <citation type="submission" date="2019-09" db="EMBL/GenBank/DDBJ databases">
        <title>Draft genome information of white flower Hibiscus syriacus.</title>
        <authorList>
            <person name="Kim Y.-M."/>
        </authorList>
    </citation>
    <scope>NUCLEOTIDE SEQUENCE [LARGE SCALE GENOMIC DNA]</scope>
    <source>
        <strain evidence="5">YM2019G1</strain>
    </source>
</reference>
<dbReference type="GO" id="GO:0005506">
    <property type="term" value="F:iron ion binding"/>
    <property type="evidence" value="ECO:0007669"/>
    <property type="project" value="InterPro"/>
</dbReference>
<dbReference type="EMBL" id="VEPZ02000001">
    <property type="protein sequence ID" value="KAE8736446.1"/>
    <property type="molecule type" value="Genomic_DNA"/>
</dbReference>
<keyword evidence="6" id="KW-1185">Reference proteome</keyword>
<proteinExistence type="inferred from homology"/>
<protein>
    <submittedName>
        <fullName evidence="5">IQ-domain 24</fullName>
    </submittedName>
</protein>
<gene>
    <name evidence="5" type="ORF">F3Y22_tig00000002pilonHSYRG00263</name>
</gene>
<feature type="chain" id="PRO_5025562930" evidence="4">
    <location>
        <begin position="23"/>
        <end position="749"/>
    </location>
</feature>
<dbReference type="PANTHER" id="PTHR24286:SF236">
    <property type="entry name" value="P450, PUTATIVE-RELATED"/>
    <property type="match status" value="1"/>
</dbReference>
<dbReference type="Gene3D" id="1.10.630.10">
    <property type="entry name" value="Cytochrome P450"/>
    <property type="match status" value="1"/>
</dbReference>
<dbReference type="GO" id="GO:0010268">
    <property type="term" value="P:brassinosteroid homeostasis"/>
    <property type="evidence" value="ECO:0007669"/>
    <property type="project" value="TreeGrafter"/>
</dbReference>
<keyword evidence="2" id="KW-0479">Metal-binding</keyword>
<evidence type="ECO:0000313" key="6">
    <source>
        <dbReference type="Proteomes" id="UP000436088"/>
    </source>
</evidence>
<name>A0A6A3D4Q0_HIBSY</name>
<dbReference type="Proteomes" id="UP000436088">
    <property type="component" value="Unassembled WGS sequence"/>
</dbReference>
<dbReference type="SUPFAM" id="SSF48264">
    <property type="entry name" value="Cytochrome P450"/>
    <property type="match status" value="1"/>
</dbReference>
<dbReference type="GO" id="GO:0004497">
    <property type="term" value="F:monooxygenase activity"/>
    <property type="evidence" value="ECO:0007669"/>
    <property type="project" value="InterPro"/>
</dbReference>